<proteinExistence type="predicted"/>
<evidence type="ECO:0000259" key="1">
    <source>
        <dbReference type="Pfam" id="PF00308"/>
    </source>
</evidence>
<dbReference type="NCBIfam" id="NF006505">
    <property type="entry name" value="PRK08939.1"/>
    <property type="match status" value="1"/>
</dbReference>
<dbReference type="HOGENOM" id="CLU_077384_1_0_9"/>
<comment type="caution">
    <text evidence="3">The sequence shown here is derived from an EMBL/GenBank/DDBJ whole genome shotgun (WGS) entry which is preliminary data.</text>
</comment>
<organism evidence="3 4">
    <name type="scientific">Limosilactobacillus antri DSM 16041</name>
    <dbReference type="NCBI Taxonomy" id="525309"/>
    <lineage>
        <taxon>Bacteria</taxon>
        <taxon>Bacillati</taxon>
        <taxon>Bacillota</taxon>
        <taxon>Bacilli</taxon>
        <taxon>Lactobacillales</taxon>
        <taxon>Lactobacillaceae</taxon>
        <taxon>Limosilactobacillus</taxon>
    </lineage>
</organism>
<dbReference type="eggNOG" id="COG1484">
    <property type="taxonomic scope" value="Bacteria"/>
</dbReference>
<dbReference type="CDD" id="cd00009">
    <property type="entry name" value="AAA"/>
    <property type="match status" value="1"/>
</dbReference>
<dbReference type="Pfam" id="PF00308">
    <property type="entry name" value="Bac_DnaA"/>
    <property type="match status" value="1"/>
</dbReference>
<dbReference type="PANTHER" id="PTHR30050:SF8">
    <property type="entry name" value="PRIMOSOMAL PROTEIN DNAI"/>
    <property type="match status" value="1"/>
</dbReference>
<evidence type="ECO:0000313" key="3">
    <source>
        <dbReference type="EMBL" id="EEW52933.1"/>
    </source>
</evidence>
<evidence type="ECO:0000259" key="2">
    <source>
        <dbReference type="Pfam" id="PF07319"/>
    </source>
</evidence>
<dbReference type="EMBL" id="ACLL01000054">
    <property type="protein sequence ID" value="EEW52933.1"/>
    <property type="molecule type" value="Genomic_DNA"/>
</dbReference>
<sequence length="318" mass="36033">MVGVNLMKSLKQTLQGLMKSQNVTASVGQLMERVLADPDVRAFLQDNQGRISREMVQSGQSKLYEFYHEKQLAKKGETTVAPGYSPQLILNSGQIDVTYVPTQQLLEKERQRHIQRLVRSINMPKFIQNANFDNLYTDDSQNDLRLNAIDAAYQFTEDYSADHFLPGLYLYGSFGVGKTYLLGAIANELAKQKGVATTMLHFPSFAVEMRNSIKKNNTSEKLEAVKKAPVLMLDDIGADAMSKWVRDDVLGIILEYRMQEELPTFFSSNFSMAELEKNHLAIDTQGDHEPLKAQRIMERVKFLSRELPMVGENLRSKG</sequence>
<feature type="domain" description="Primosomal DnaI N-terminal" evidence="2">
    <location>
        <begin position="7"/>
        <end position="99"/>
    </location>
</feature>
<gene>
    <name evidence="3" type="primary">dnaI</name>
    <name evidence="3" type="ORF">HMPREF0494_1910</name>
</gene>
<feature type="domain" description="Chromosomal replication initiator protein DnaA ATPAse" evidence="1">
    <location>
        <begin position="148"/>
        <end position="239"/>
    </location>
</feature>
<dbReference type="STRING" id="525309.HMPREF0494_1910"/>
<dbReference type="SUPFAM" id="SSF52540">
    <property type="entry name" value="P-loop containing nucleoside triphosphate hydrolases"/>
    <property type="match status" value="1"/>
</dbReference>
<dbReference type="InterPro" id="IPR027417">
    <property type="entry name" value="P-loop_NTPase"/>
</dbReference>
<protein>
    <submittedName>
        <fullName evidence="3">Putative primosomal protein DnaI</fullName>
    </submittedName>
</protein>
<dbReference type="InterPro" id="IPR009928">
    <property type="entry name" value="DnaI_N"/>
</dbReference>
<dbReference type="GO" id="GO:0006260">
    <property type="term" value="P:DNA replication"/>
    <property type="evidence" value="ECO:0007669"/>
    <property type="project" value="TreeGrafter"/>
</dbReference>
<dbReference type="PANTHER" id="PTHR30050">
    <property type="entry name" value="CHROMOSOMAL REPLICATION INITIATOR PROTEIN DNAA"/>
    <property type="match status" value="1"/>
</dbReference>
<dbReference type="Pfam" id="PF07319">
    <property type="entry name" value="DnaI_N"/>
    <property type="match status" value="1"/>
</dbReference>
<dbReference type="Gene3D" id="3.40.50.300">
    <property type="entry name" value="P-loop containing nucleotide triphosphate hydrolases"/>
    <property type="match status" value="1"/>
</dbReference>
<name>C8P9B6_9LACO</name>
<dbReference type="Proteomes" id="UP000003675">
    <property type="component" value="Unassembled WGS sequence"/>
</dbReference>
<accession>C8P9B6</accession>
<dbReference type="InterPro" id="IPR013317">
    <property type="entry name" value="DnaA_dom"/>
</dbReference>
<evidence type="ECO:0000313" key="4">
    <source>
        <dbReference type="Proteomes" id="UP000003675"/>
    </source>
</evidence>
<reference evidence="3 4" key="1">
    <citation type="submission" date="2009-09" db="EMBL/GenBank/DDBJ databases">
        <authorList>
            <person name="Qin X."/>
            <person name="Bachman B."/>
            <person name="Battles P."/>
            <person name="Bell A."/>
            <person name="Bess C."/>
            <person name="Bickham C."/>
            <person name="Chaboub L."/>
            <person name="Chen D."/>
            <person name="Coyle M."/>
            <person name="Deiros D.R."/>
            <person name="Dinh H."/>
            <person name="Forbes L."/>
            <person name="Fowler G."/>
            <person name="Francisco L."/>
            <person name="Fu Q."/>
            <person name="Gubbala S."/>
            <person name="Hale W."/>
            <person name="Han Y."/>
            <person name="Hemphill L."/>
            <person name="Highlander S.K."/>
            <person name="Hirani K."/>
            <person name="Hogues M."/>
            <person name="Jackson L."/>
            <person name="Jakkamsetti A."/>
            <person name="Javaid M."/>
            <person name="Jiang H."/>
            <person name="Korchina V."/>
            <person name="Kovar C."/>
            <person name="Lara F."/>
            <person name="Lee S."/>
            <person name="Mata R."/>
            <person name="Mathew T."/>
            <person name="Moen C."/>
            <person name="Morales K."/>
            <person name="Munidasa M."/>
            <person name="Nazareth L."/>
            <person name="Ngo R."/>
            <person name="Nguyen L."/>
            <person name="Okwuonu G."/>
            <person name="Ongeri F."/>
            <person name="Patil S."/>
            <person name="Petrosino J."/>
            <person name="Pham C."/>
            <person name="Pham P."/>
            <person name="Pu L.-L."/>
            <person name="Puazo M."/>
            <person name="Raj R."/>
            <person name="Reid J."/>
            <person name="Rouhana J."/>
            <person name="Saada N."/>
            <person name="Shang Y."/>
            <person name="Simmons D."/>
            <person name="Thornton R."/>
            <person name="Warren J."/>
            <person name="Weissenberger G."/>
            <person name="Zhang J."/>
            <person name="Zhang L."/>
            <person name="Zhou C."/>
            <person name="Zhu D."/>
            <person name="Muzny D."/>
            <person name="Worley K."/>
            <person name="Gibbs R."/>
        </authorList>
    </citation>
    <scope>NUCLEOTIDE SEQUENCE [LARGE SCALE GENOMIC DNA]</scope>
    <source>
        <strain evidence="3 4">DSM 16041</strain>
    </source>
</reference>
<dbReference type="AlphaFoldDB" id="C8P9B6"/>